<feature type="region of interest" description="Disordered" evidence="2">
    <location>
        <begin position="1"/>
        <end position="22"/>
    </location>
</feature>
<feature type="domain" description="Nephrocystin 3-like N-terminal" evidence="4">
    <location>
        <begin position="336"/>
        <end position="499"/>
    </location>
</feature>
<dbReference type="Pfam" id="PF24883">
    <property type="entry name" value="NPHP3_N"/>
    <property type="match status" value="1"/>
</dbReference>
<evidence type="ECO:0000256" key="1">
    <source>
        <dbReference type="ARBA" id="ARBA00022737"/>
    </source>
</evidence>
<dbReference type="AlphaFoldDB" id="A0A550BXR2"/>
<dbReference type="STRING" id="97359.A0A550BXR2"/>
<feature type="non-terminal residue" evidence="5">
    <location>
        <position position="774"/>
    </location>
</feature>
<evidence type="ECO:0000256" key="2">
    <source>
        <dbReference type="SAM" id="MobiDB-lite"/>
    </source>
</evidence>
<organism evidence="5 6">
    <name type="scientific">Schizophyllum amplum</name>
    <dbReference type="NCBI Taxonomy" id="97359"/>
    <lineage>
        <taxon>Eukaryota</taxon>
        <taxon>Fungi</taxon>
        <taxon>Dikarya</taxon>
        <taxon>Basidiomycota</taxon>
        <taxon>Agaricomycotina</taxon>
        <taxon>Agaricomycetes</taxon>
        <taxon>Agaricomycetidae</taxon>
        <taxon>Agaricales</taxon>
        <taxon>Schizophyllaceae</taxon>
        <taxon>Schizophyllum</taxon>
    </lineage>
</organism>
<feature type="domain" description="Fungal STAND N-terminal Goodbye" evidence="3">
    <location>
        <begin position="31"/>
        <end position="148"/>
    </location>
</feature>
<dbReference type="Pfam" id="PF17109">
    <property type="entry name" value="Goodbye"/>
    <property type="match status" value="1"/>
</dbReference>
<keyword evidence="6" id="KW-1185">Reference proteome</keyword>
<dbReference type="EMBL" id="VDMD01000049">
    <property type="protein sequence ID" value="TRM57331.1"/>
    <property type="molecule type" value="Genomic_DNA"/>
</dbReference>
<evidence type="ECO:0000259" key="3">
    <source>
        <dbReference type="Pfam" id="PF17109"/>
    </source>
</evidence>
<dbReference type="PANTHER" id="PTHR10039">
    <property type="entry name" value="AMELOGENIN"/>
    <property type="match status" value="1"/>
</dbReference>
<dbReference type="InterPro" id="IPR056884">
    <property type="entry name" value="NPHP3-like_N"/>
</dbReference>
<gene>
    <name evidence="5" type="ORF">BD626DRAFT_465218</name>
</gene>
<proteinExistence type="predicted"/>
<evidence type="ECO:0000259" key="4">
    <source>
        <dbReference type="Pfam" id="PF24883"/>
    </source>
</evidence>
<dbReference type="InterPro" id="IPR031350">
    <property type="entry name" value="Goodbye_dom"/>
</dbReference>
<name>A0A550BXR2_9AGAR</name>
<evidence type="ECO:0000313" key="6">
    <source>
        <dbReference type="Proteomes" id="UP000320762"/>
    </source>
</evidence>
<evidence type="ECO:0000313" key="5">
    <source>
        <dbReference type="EMBL" id="TRM57331.1"/>
    </source>
</evidence>
<dbReference type="OrthoDB" id="3031025at2759"/>
<sequence>MAAKPLPDLPASSSASSQDSTAPADPLAALWHQAISSYRTETGVNLCAEGNPRLDSESAIHQYLDDHQQKFHDFRDGGAIRLREALAPVVAACSPLCTVAGEGLGMVFEPSKVVFAAVGELCKAAVEARDDLDAISDAFDTMAHHLRIVKPVAARDVLKDDALREASVKLLAQILVVLGVIQKVRKQGRLVLWLKKLAKSKEVSSALADLSRLASNHHETVTAVTLYTAKETMAILTESDACNREEQAVIRMSLGSISKIAQDIHAMVRERSTLTLDQQNANRGILESIQRTLLQQVSHMGMERKTADVEKLFAWLQYPDCSVRMNNLLDNRAQSTGSWFLDGEEFTAFKKGTTKSLWLHGKGTVFYHTLILHWLIAAGIQDLQASCGATSLTLTHLFDTTGSSPRNVRALLSALLCQLAYNVPDCAAQLLKLSETASTGNSQPSLRAMRHNLDVMLTDTHLHLFIVVDALDEADDPAVIPVLANLQTYTNVSLMVSSRYEVIFREDLEAAFDSQVAMDQDRVTGDINSLLAALMTKGGLLDKITDTNLVQETLSSEADGNFRWVVLQVRELVDVAGIPAQVRRRLKMLPGNLGDVYDRLLASIHAAAQENVRILLMWAILTEQPLSTAEFAELLSFDYSERMPVYDASLRPSADHVLALAGSTFVAVQDGQVRIAHASVKDYLLALPSTSPFFVDKNLAYCLMARTGLAYIGSIMAPADAYPSHLAWIWVDYISQAGTDHRAELEQDAGRVIDTIENSNTALAASLHTAAEMG</sequence>
<protein>
    <submittedName>
        <fullName evidence="5">Uncharacterized protein</fullName>
    </submittedName>
</protein>
<dbReference type="PANTHER" id="PTHR10039:SF16">
    <property type="entry name" value="GPI INOSITOL-DEACYLASE"/>
    <property type="match status" value="1"/>
</dbReference>
<keyword evidence="1" id="KW-0677">Repeat</keyword>
<reference evidence="5 6" key="1">
    <citation type="journal article" date="2019" name="New Phytol.">
        <title>Comparative genomics reveals unique wood-decay strategies and fruiting body development in the Schizophyllaceae.</title>
        <authorList>
            <person name="Almasi E."/>
            <person name="Sahu N."/>
            <person name="Krizsan K."/>
            <person name="Balint B."/>
            <person name="Kovacs G.M."/>
            <person name="Kiss B."/>
            <person name="Cseklye J."/>
            <person name="Drula E."/>
            <person name="Henrissat B."/>
            <person name="Nagy I."/>
            <person name="Chovatia M."/>
            <person name="Adam C."/>
            <person name="LaButti K."/>
            <person name="Lipzen A."/>
            <person name="Riley R."/>
            <person name="Grigoriev I.V."/>
            <person name="Nagy L.G."/>
        </authorList>
    </citation>
    <scope>NUCLEOTIDE SEQUENCE [LARGE SCALE GENOMIC DNA]</scope>
    <source>
        <strain evidence="5 6">NL-1724</strain>
    </source>
</reference>
<accession>A0A550BXR2</accession>
<dbReference type="Proteomes" id="UP000320762">
    <property type="component" value="Unassembled WGS sequence"/>
</dbReference>
<comment type="caution">
    <text evidence="5">The sequence shown here is derived from an EMBL/GenBank/DDBJ whole genome shotgun (WGS) entry which is preliminary data.</text>
</comment>